<dbReference type="Proteomes" id="UP000813463">
    <property type="component" value="Chromosome 4"/>
</dbReference>
<evidence type="ECO:0000313" key="2">
    <source>
        <dbReference type="Proteomes" id="UP000813463"/>
    </source>
</evidence>
<gene>
    <name evidence="3" type="primary">LOC110777409</name>
</gene>
<keyword evidence="2" id="KW-1185">Reference proteome</keyword>
<dbReference type="PANTHER" id="PTHR10742">
    <property type="entry name" value="FLAVIN MONOAMINE OXIDASE"/>
    <property type="match status" value="1"/>
</dbReference>
<protein>
    <submittedName>
        <fullName evidence="3">Probable polyamine oxidase 4</fullName>
    </submittedName>
</protein>
<dbReference type="GeneID" id="110777409"/>
<evidence type="ECO:0000256" key="1">
    <source>
        <dbReference type="ARBA" id="ARBA00005995"/>
    </source>
</evidence>
<accession>A0ABM3RQU7</accession>
<comment type="similarity">
    <text evidence="1">Belongs to the flavin monoamine oxidase family.</text>
</comment>
<organism evidence="2 3">
    <name type="scientific">Spinacia oleracea</name>
    <name type="common">Spinach</name>
    <dbReference type="NCBI Taxonomy" id="3562"/>
    <lineage>
        <taxon>Eukaryota</taxon>
        <taxon>Viridiplantae</taxon>
        <taxon>Streptophyta</taxon>
        <taxon>Embryophyta</taxon>
        <taxon>Tracheophyta</taxon>
        <taxon>Spermatophyta</taxon>
        <taxon>Magnoliopsida</taxon>
        <taxon>eudicotyledons</taxon>
        <taxon>Gunneridae</taxon>
        <taxon>Pentapetalae</taxon>
        <taxon>Caryophyllales</taxon>
        <taxon>Chenopodiaceae</taxon>
        <taxon>Chenopodioideae</taxon>
        <taxon>Anserineae</taxon>
        <taxon>Spinacia</taxon>
    </lineage>
</organism>
<dbReference type="RefSeq" id="XP_056697990.1">
    <property type="nucleotide sequence ID" value="XM_056842012.1"/>
</dbReference>
<name>A0ABM3RQU7_SPIOL</name>
<dbReference type="PANTHER" id="PTHR10742:SF228">
    <property type="entry name" value="POLYAMINE OXIDASE 4-RELATED"/>
    <property type="match status" value="1"/>
</dbReference>
<sequence>MLYLHLWTEKIRDAHSDDMSVLQAISIVLDAHPHLRQKGLAHEVLQWFLCRLEALFAADAYMISLKTWDQEQVISSGHGLMTQGYYPLIDTLSKDIDLRLNQRGF</sequence>
<proteinExistence type="inferred from homology"/>
<evidence type="ECO:0000313" key="3">
    <source>
        <dbReference type="RefSeq" id="XP_056697990.1"/>
    </source>
</evidence>
<reference evidence="2" key="1">
    <citation type="journal article" date="2021" name="Nat. Commun.">
        <title>Genomic analyses provide insights into spinach domestication and the genetic basis of agronomic traits.</title>
        <authorList>
            <person name="Cai X."/>
            <person name="Sun X."/>
            <person name="Xu C."/>
            <person name="Sun H."/>
            <person name="Wang X."/>
            <person name="Ge C."/>
            <person name="Zhang Z."/>
            <person name="Wang Q."/>
            <person name="Fei Z."/>
            <person name="Jiao C."/>
            <person name="Wang Q."/>
        </authorList>
    </citation>
    <scope>NUCLEOTIDE SEQUENCE [LARGE SCALE GENOMIC DNA]</scope>
    <source>
        <strain evidence="2">cv. Varoflay</strain>
    </source>
</reference>
<dbReference type="InterPro" id="IPR050281">
    <property type="entry name" value="Flavin_monoamine_oxidase"/>
</dbReference>
<reference evidence="3" key="2">
    <citation type="submission" date="2025-08" db="UniProtKB">
        <authorList>
            <consortium name="RefSeq"/>
        </authorList>
    </citation>
    <scope>IDENTIFICATION</scope>
    <source>
        <tissue evidence="3">Leaf</tissue>
    </source>
</reference>